<reference evidence="10" key="1">
    <citation type="submission" date="2023-03" db="EMBL/GenBank/DDBJ databases">
        <authorList>
            <person name="Julca I."/>
        </authorList>
    </citation>
    <scope>NUCLEOTIDE SEQUENCE</scope>
</reference>
<dbReference type="InterPro" id="IPR015943">
    <property type="entry name" value="WD40/YVTN_repeat-like_dom_sf"/>
</dbReference>
<evidence type="ECO:0000256" key="4">
    <source>
        <dbReference type="ARBA" id="ARBA00022737"/>
    </source>
</evidence>
<accession>A0AAV1D3W7</accession>
<sequence>MATRVDNNDVVRLFLQFCKENSLHETFQTLQRECQVSLNAVDNLENFIADIKSGRWDAVLHQLSQLEQPTNLLQDLYEQIVLEMVQLEERDTARDLLCQTQVLRAMKTAQPNDSRDLNEHSSNEKRRAEIARALSYHVSSFPPSRLKCLIGEALLWYSQHHLLLFETKFDFLRGRPAIIQDSEDTCPTRLVHSIDFAKYCHPLCCRFSPDGQFLVSGSADGYIYVWNPTKGELVQFEYLQADIEFMTHDGVQCLDFSKNSQMLATGSKDGSVKAWSMYTGHCFWIIPRAHSQGVKSVSFSRTGAYVLTASLDGTARIHDFLTVKLLKEFRGHTSFVNDARFSKDDSLVITASSDSTVKVWDACSTKCLRTFKWDGATVNSIHLFPSTLDDHILVCNKTSSVYIMTLQGQVVKSFSSDKREGGDFVAACVSCKGDYIYCLGEDRKLYCFSYQSGELEHLLPVQEVEDVIGIAHHPHRNLVATFGQDCFIKLWKP</sequence>
<dbReference type="PROSITE" id="PS50896">
    <property type="entry name" value="LISH"/>
    <property type="match status" value="1"/>
</dbReference>
<dbReference type="SMART" id="SM00668">
    <property type="entry name" value="CTLH"/>
    <property type="match status" value="1"/>
</dbReference>
<dbReference type="GO" id="GO:0005634">
    <property type="term" value="C:nucleus"/>
    <property type="evidence" value="ECO:0007669"/>
    <property type="project" value="UniProtKB-SubCell"/>
</dbReference>
<evidence type="ECO:0000313" key="10">
    <source>
        <dbReference type="EMBL" id="CAI9102550.1"/>
    </source>
</evidence>
<dbReference type="GO" id="GO:0000398">
    <property type="term" value="P:mRNA splicing, via spliceosome"/>
    <property type="evidence" value="ECO:0007669"/>
    <property type="project" value="InterPro"/>
</dbReference>
<feature type="repeat" description="WD" evidence="8">
    <location>
        <begin position="251"/>
        <end position="277"/>
    </location>
</feature>
<evidence type="ECO:0000259" key="9">
    <source>
        <dbReference type="PROSITE" id="PS50897"/>
    </source>
</evidence>
<dbReference type="PROSITE" id="PS50897">
    <property type="entry name" value="CTLH"/>
    <property type="match status" value="1"/>
</dbReference>
<keyword evidence="4" id="KW-0677">Repeat</keyword>
<gene>
    <name evidence="10" type="ORF">OLC1_LOCUS11883</name>
</gene>
<evidence type="ECO:0000256" key="8">
    <source>
        <dbReference type="PROSITE-ProRule" id="PRU00221"/>
    </source>
</evidence>
<dbReference type="PROSITE" id="PS50294">
    <property type="entry name" value="WD_REPEATS_REGION"/>
    <property type="match status" value="1"/>
</dbReference>
<evidence type="ECO:0000256" key="2">
    <source>
        <dbReference type="ARBA" id="ARBA00022574"/>
    </source>
</evidence>
<evidence type="ECO:0000256" key="3">
    <source>
        <dbReference type="ARBA" id="ARBA00022664"/>
    </source>
</evidence>
<dbReference type="PROSITE" id="PS50082">
    <property type="entry name" value="WD_REPEATS_2"/>
    <property type="match status" value="4"/>
</dbReference>
<comment type="subcellular location">
    <subcellularLocation>
        <location evidence="1">Nucleus</location>
    </subcellularLocation>
</comment>
<evidence type="ECO:0000256" key="1">
    <source>
        <dbReference type="ARBA" id="ARBA00004123"/>
    </source>
</evidence>
<dbReference type="EMBL" id="OX459121">
    <property type="protein sequence ID" value="CAI9102550.1"/>
    <property type="molecule type" value="Genomic_DNA"/>
</dbReference>
<keyword evidence="2 8" id="KW-0853">WD repeat</keyword>
<feature type="repeat" description="WD" evidence="8">
    <location>
        <begin position="207"/>
        <end position="236"/>
    </location>
</feature>
<dbReference type="InterPro" id="IPR045184">
    <property type="entry name" value="SMU1"/>
</dbReference>
<proteinExistence type="inferred from homology"/>
<dbReference type="SMART" id="SM00667">
    <property type="entry name" value="LisH"/>
    <property type="match status" value="1"/>
</dbReference>
<dbReference type="PANTHER" id="PTHR22848">
    <property type="entry name" value="WD40 REPEAT PROTEIN"/>
    <property type="match status" value="1"/>
</dbReference>
<evidence type="ECO:0000313" key="11">
    <source>
        <dbReference type="Proteomes" id="UP001161247"/>
    </source>
</evidence>
<keyword evidence="5" id="KW-0508">mRNA splicing</keyword>
<evidence type="ECO:0000256" key="6">
    <source>
        <dbReference type="ARBA" id="ARBA00023242"/>
    </source>
</evidence>
<organism evidence="10 11">
    <name type="scientific">Oldenlandia corymbosa var. corymbosa</name>
    <dbReference type="NCBI Taxonomy" id="529605"/>
    <lineage>
        <taxon>Eukaryota</taxon>
        <taxon>Viridiplantae</taxon>
        <taxon>Streptophyta</taxon>
        <taxon>Embryophyta</taxon>
        <taxon>Tracheophyta</taxon>
        <taxon>Spermatophyta</taxon>
        <taxon>Magnoliopsida</taxon>
        <taxon>eudicotyledons</taxon>
        <taxon>Gunneridae</taxon>
        <taxon>Pentapetalae</taxon>
        <taxon>asterids</taxon>
        <taxon>lamiids</taxon>
        <taxon>Gentianales</taxon>
        <taxon>Rubiaceae</taxon>
        <taxon>Rubioideae</taxon>
        <taxon>Spermacoceae</taxon>
        <taxon>Hedyotis-Oldenlandia complex</taxon>
        <taxon>Oldenlandia</taxon>
    </lineage>
</organism>
<dbReference type="InterPro" id="IPR020472">
    <property type="entry name" value="WD40_PAC1"/>
</dbReference>
<feature type="domain" description="CTLH" evidence="9">
    <location>
        <begin position="40"/>
        <end position="92"/>
    </location>
</feature>
<dbReference type="SMART" id="SM00320">
    <property type="entry name" value="WD40"/>
    <property type="match status" value="7"/>
</dbReference>
<dbReference type="InterPro" id="IPR001680">
    <property type="entry name" value="WD40_rpt"/>
</dbReference>
<dbReference type="SUPFAM" id="SSF50978">
    <property type="entry name" value="WD40 repeat-like"/>
    <property type="match status" value="1"/>
</dbReference>
<keyword evidence="11" id="KW-1185">Reference proteome</keyword>
<dbReference type="AlphaFoldDB" id="A0AAV1D3W7"/>
<keyword evidence="6" id="KW-0539">Nucleus</keyword>
<dbReference type="Pfam" id="PF00400">
    <property type="entry name" value="WD40"/>
    <property type="match status" value="5"/>
</dbReference>
<comment type="similarity">
    <text evidence="7">Belongs to the WD repeat SMU1 family.</text>
</comment>
<dbReference type="InterPro" id="IPR006595">
    <property type="entry name" value="CTLH_C"/>
</dbReference>
<dbReference type="Pfam" id="PF17814">
    <property type="entry name" value="LisH_TPL"/>
    <property type="match status" value="1"/>
</dbReference>
<feature type="repeat" description="WD" evidence="8">
    <location>
        <begin position="287"/>
        <end position="328"/>
    </location>
</feature>
<dbReference type="InterPro" id="IPR036322">
    <property type="entry name" value="WD40_repeat_dom_sf"/>
</dbReference>
<dbReference type="Proteomes" id="UP001161247">
    <property type="component" value="Chromosome 4"/>
</dbReference>
<dbReference type="Gene3D" id="2.130.10.10">
    <property type="entry name" value="YVTN repeat-like/Quinoprotein amine dehydrogenase"/>
    <property type="match status" value="1"/>
</dbReference>
<dbReference type="CDD" id="cd00200">
    <property type="entry name" value="WD40"/>
    <property type="match status" value="1"/>
</dbReference>
<keyword evidence="3" id="KW-0507">mRNA processing</keyword>
<feature type="repeat" description="WD" evidence="8">
    <location>
        <begin position="329"/>
        <end position="370"/>
    </location>
</feature>
<evidence type="ECO:0000256" key="5">
    <source>
        <dbReference type="ARBA" id="ARBA00023187"/>
    </source>
</evidence>
<dbReference type="InterPro" id="IPR054532">
    <property type="entry name" value="TPL_SMU1_LisH-like"/>
</dbReference>
<name>A0AAV1D3W7_OLDCO</name>
<dbReference type="PRINTS" id="PR00320">
    <property type="entry name" value="GPROTEINBRPT"/>
</dbReference>
<evidence type="ECO:0000256" key="7">
    <source>
        <dbReference type="ARBA" id="ARBA00025801"/>
    </source>
</evidence>
<protein>
    <submittedName>
        <fullName evidence="10">OLC1v1000839C1</fullName>
    </submittedName>
</protein>
<dbReference type="InterPro" id="IPR006594">
    <property type="entry name" value="LisH"/>
</dbReference>